<name>A0ABT5DDU6_9BACT</name>
<feature type="region of interest" description="Disordered" evidence="1">
    <location>
        <begin position="110"/>
        <end position="161"/>
    </location>
</feature>
<dbReference type="EMBL" id="JAQNDM010000002">
    <property type="protein sequence ID" value="MDC0711855.1"/>
    <property type="molecule type" value="Genomic_DNA"/>
</dbReference>
<evidence type="ECO:0000313" key="3">
    <source>
        <dbReference type="EMBL" id="MDC0711855.1"/>
    </source>
</evidence>
<accession>A0ABT5DDU6</accession>
<dbReference type="RefSeq" id="WP_272141853.1">
    <property type="nucleotide sequence ID" value="NZ_JAQNDM010000002.1"/>
</dbReference>
<feature type="compositionally biased region" description="Basic and acidic residues" evidence="1">
    <location>
        <begin position="135"/>
        <end position="144"/>
    </location>
</feature>
<proteinExistence type="predicted"/>
<keyword evidence="2" id="KW-0732">Signal</keyword>
<gene>
    <name evidence="3" type="ORF">POL68_25530</name>
</gene>
<organism evidence="3 4">
    <name type="scientific">Stigmatella ashevillensis</name>
    <dbReference type="NCBI Taxonomy" id="2995309"/>
    <lineage>
        <taxon>Bacteria</taxon>
        <taxon>Pseudomonadati</taxon>
        <taxon>Myxococcota</taxon>
        <taxon>Myxococcia</taxon>
        <taxon>Myxococcales</taxon>
        <taxon>Cystobacterineae</taxon>
        <taxon>Archangiaceae</taxon>
        <taxon>Stigmatella</taxon>
    </lineage>
</organism>
<sequence>MYGPLPAWMRQLLALCVMALGATVPRVAQAQDDFQRQLLAAERLYESREQEVAVALREGIFLAGMGQWKKAQTAFRQGLLLEPEATLPLRVSPKLERDFEEVRTRVRKELGLSERPAPSRVKPQESRPAPVAQTDRPEQPRLKAPEGQAAPAYVPSAATEKPARVSRVPPIVLEGAKVAASVAAVVFQGSTCPDWGDASPAERASMRGPQSCHTGSMTEPGFSMAESAARRR</sequence>
<dbReference type="Proteomes" id="UP001221838">
    <property type="component" value="Unassembled WGS sequence"/>
</dbReference>
<comment type="caution">
    <text evidence="3">The sequence shown here is derived from an EMBL/GenBank/DDBJ whole genome shotgun (WGS) entry which is preliminary data.</text>
</comment>
<evidence type="ECO:0000256" key="2">
    <source>
        <dbReference type="SAM" id="SignalP"/>
    </source>
</evidence>
<evidence type="ECO:0000313" key="4">
    <source>
        <dbReference type="Proteomes" id="UP001221838"/>
    </source>
</evidence>
<keyword evidence="4" id="KW-1185">Reference proteome</keyword>
<feature type="region of interest" description="Disordered" evidence="1">
    <location>
        <begin position="198"/>
        <end position="232"/>
    </location>
</feature>
<feature type="signal peptide" evidence="2">
    <location>
        <begin position="1"/>
        <end position="30"/>
    </location>
</feature>
<reference evidence="3 4" key="1">
    <citation type="submission" date="2022-11" db="EMBL/GenBank/DDBJ databases">
        <title>Minimal conservation of predation-associated metabolite biosynthetic gene clusters underscores biosynthetic potential of Myxococcota including descriptions for ten novel species: Archangium lansinium sp. nov., Myxococcus landrumus sp. nov., Nannocystis bai.</title>
        <authorList>
            <person name="Ahearne A."/>
            <person name="Stevens C."/>
            <person name="Dowd S."/>
        </authorList>
    </citation>
    <scope>NUCLEOTIDE SEQUENCE [LARGE SCALE GENOMIC DNA]</scope>
    <source>
        <strain evidence="3 4">NCWAL01</strain>
    </source>
</reference>
<feature type="chain" id="PRO_5047333977" description="Tetratricopeptide repeat protein" evidence="2">
    <location>
        <begin position="31"/>
        <end position="232"/>
    </location>
</feature>
<protein>
    <recommendedName>
        <fullName evidence="5">Tetratricopeptide repeat protein</fullName>
    </recommendedName>
</protein>
<evidence type="ECO:0008006" key="5">
    <source>
        <dbReference type="Google" id="ProtNLM"/>
    </source>
</evidence>
<evidence type="ECO:0000256" key="1">
    <source>
        <dbReference type="SAM" id="MobiDB-lite"/>
    </source>
</evidence>